<organism evidence="3 4">
    <name type="scientific">Tetrahymena thermophila (strain SB210)</name>
    <dbReference type="NCBI Taxonomy" id="312017"/>
    <lineage>
        <taxon>Eukaryota</taxon>
        <taxon>Sar</taxon>
        <taxon>Alveolata</taxon>
        <taxon>Ciliophora</taxon>
        <taxon>Intramacronucleata</taxon>
        <taxon>Oligohymenophorea</taxon>
        <taxon>Hymenostomatida</taxon>
        <taxon>Tetrahymenina</taxon>
        <taxon>Tetrahymenidae</taxon>
        <taxon>Tetrahymena</taxon>
    </lineage>
</organism>
<dbReference type="Pfam" id="PF13456">
    <property type="entry name" value="RVT_3"/>
    <property type="match status" value="1"/>
</dbReference>
<protein>
    <submittedName>
        <fullName evidence="3">Ribonuclease HI</fullName>
    </submittedName>
</protein>
<evidence type="ECO:0000313" key="3">
    <source>
        <dbReference type="EMBL" id="EAS03189.1"/>
    </source>
</evidence>
<dbReference type="InterPro" id="IPR002156">
    <property type="entry name" value="RNaseH_domain"/>
</dbReference>
<dbReference type="FunFam" id="3.30.420.10:FF:000076">
    <property type="entry name" value="RBR-type E3 ubiquitin transferase"/>
    <property type="match status" value="1"/>
</dbReference>
<dbReference type="InterPro" id="IPR036397">
    <property type="entry name" value="RNaseH_sf"/>
</dbReference>
<dbReference type="OrthoDB" id="296442at2759"/>
<proteinExistence type="predicted"/>
<dbReference type="PROSITE" id="PS50879">
    <property type="entry name" value="RNASE_H_1"/>
    <property type="match status" value="1"/>
</dbReference>
<dbReference type="GeneID" id="7843865"/>
<accession>I7LX02</accession>
<dbReference type="Gene3D" id="3.30.420.10">
    <property type="entry name" value="Ribonuclease H-like superfamily/Ribonuclease H"/>
    <property type="match status" value="1"/>
</dbReference>
<dbReference type="RefSeq" id="XP_001023434.1">
    <property type="nucleotide sequence ID" value="XM_001023434.3"/>
</dbReference>
<feature type="region of interest" description="Disordered" evidence="1">
    <location>
        <begin position="269"/>
        <end position="288"/>
    </location>
</feature>
<dbReference type="InParanoid" id="I7LX02"/>
<dbReference type="GO" id="GO:0004523">
    <property type="term" value="F:RNA-DNA hybrid ribonuclease activity"/>
    <property type="evidence" value="ECO:0007669"/>
    <property type="project" value="InterPro"/>
</dbReference>
<sequence>MKTQFVFMIKNGLLVKSVRLIKTQKTLDKYTKLYPHHEIKAFQSEDLALQFIKENNYPIDMAKQKVYMKVHDTKEQIVEGSEVLKQFKKGKIDQESPEFKKIQEDEGLQQFLKQTKNLYKYYTENETLIQKAAQKIIKTSQYFLFFDGASKNNPGPSGIGFAIFDNDQKLYQQAIHTGFKTNNQAEYLALLYGLKSSLSLGIEFLNVYGDSQLIINQMNNLYRVKDRNLILYNGECKQLRTQFKHVNFKYIPREQNSLADSLANKGVTLYKKPPSEEGQEPNNDPDSV</sequence>
<gene>
    <name evidence="3" type="ORF">TTHERM_00535250</name>
</gene>
<dbReference type="CDD" id="cd09279">
    <property type="entry name" value="RNase_HI_like"/>
    <property type="match status" value="1"/>
</dbReference>
<evidence type="ECO:0000256" key="1">
    <source>
        <dbReference type="SAM" id="MobiDB-lite"/>
    </source>
</evidence>
<dbReference type="PANTHER" id="PTHR48475:SF1">
    <property type="entry name" value="RNASE H TYPE-1 DOMAIN-CONTAINING PROTEIN"/>
    <property type="match status" value="1"/>
</dbReference>
<dbReference type="STRING" id="312017.I7LX02"/>
<dbReference type="SUPFAM" id="SSF53098">
    <property type="entry name" value="Ribonuclease H-like"/>
    <property type="match status" value="1"/>
</dbReference>
<dbReference type="GO" id="GO:0003676">
    <property type="term" value="F:nucleic acid binding"/>
    <property type="evidence" value="ECO:0007669"/>
    <property type="project" value="InterPro"/>
</dbReference>
<dbReference type="PANTHER" id="PTHR48475">
    <property type="entry name" value="RIBONUCLEASE H"/>
    <property type="match status" value="1"/>
</dbReference>
<dbReference type="InterPro" id="IPR012337">
    <property type="entry name" value="RNaseH-like_sf"/>
</dbReference>
<dbReference type="EMBL" id="GG662495">
    <property type="protein sequence ID" value="EAS03189.1"/>
    <property type="molecule type" value="Genomic_DNA"/>
</dbReference>
<evidence type="ECO:0000313" key="4">
    <source>
        <dbReference type="Proteomes" id="UP000009168"/>
    </source>
</evidence>
<keyword evidence="4" id="KW-1185">Reference proteome</keyword>
<dbReference type="Proteomes" id="UP000009168">
    <property type="component" value="Unassembled WGS sequence"/>
</dbReference>
<dbReference type="HOGENOM" id="CLU_968000_0_0_1"/>
<reference evidence="4" key="1">
    <citation type="journal article" date="2006" name="PLoS Biol.">
        <title>Macronuclear genome sequence of the ciliate Tetrahymena thermophila, a model eukaryote.</title>
        <authorList>
            <person name="Eisen J.A."/>
            <person name="Coyne R.S."/>
            <person name="Wu M."/>
            <person name="Wu D."/>
            <person name="Thiagarajan M."/>
            <person name="Wortman J.R."/>
            <person name="Badger J.H."/>
            <person name="Ren Q."/>
            <person name="Amedeo P."/>
            <person name="Jones K.M."/>
            <person name="Tallon L.J."/>
            <person name="Delcher A.L."/>
            <person name="Salzberg S.L."/>
            <person name="Silva J.C."/>
            <person name="Haas B.J."/>
            <person name="Majoros W.H."/>
            <person name="Farzad M."/>
            <person name="Carlton J.M."/>
            <person name="Smith R.K. Jr."/>
            <person name="Garg J."/>
            <person name="Pearlman R.E."/>
            <person name="Karrer K.M."/>
            <person name="Sun L."/>
            <person name="Manning G."/>
            <person name="Elde N.C."/>
            <person name="Turkewitz A.P."/>
            <person name="Asai D.J."/>
            <person name="Wilkes D.E."/>
            <person name="Wang Y."/>
            <person name="Cai H."/>
            <person name="Collins K."/>
            <person name="Stewart B.A."/>
            <person name="Lee S.R."/>
            <person name="Wilamowska K."/>
            <person name="Weinberg Z."/>
            <person name="Ruzzo W.L."/>
            <person name="Wloga D."/>
            <person name="Gaertig J."/>
            <person name="Frankel J."/>
            <person name="Tsao C.-C."/>
            <person name="Gorovsky M.A."/>
            <person name="Keeling P.J."/>
            <person name="Waller R.F."/>
            <person name="Patron N.J."/>
            <person name="Cherry J.M."/>
            <person name="Stover N.A."/>
            <person name="Krieger C.J."/>
            <person name="del Toro C."/>
            <person name="Ryder H.F."/>
            <person name="Williamson S.C."/>
            <person name="Barbeau R.A."/>
            <person name="Hamilton E.P."/>
            <person name="Orias E."/>
        </authorList>
    </citation>
    <scope>NUCLEOTIDE SEQUENCE [LARGE SCALE GENOMIC DNA]</scope>
    <source>
        <strain evidence="4">SB210</strain>
    </source>
</reference>
<evidence type="ECO:0000259" key="2">
    <source>
        <dbReference type="PROSITE" id="PS50879"/>
    </source>
</evidence>
<dbReference type="KEGG" id="tet:TTHERM_00535250"/>
<dbReference type="AlphaFoldDB" id="I7LX02"/>
<name>I7LX02_TETTS</name>
<feature type="domain" description="RNase H type-1" evidence="2">
    <location>
        <begin position="138"/>
        <end position="268"/>
    </location>
</feature>
<dbReference type="eggNOG" id="ENOG502S89Z">
    <property type="taxonomic scope" value="Eukaryota"/>
</dbReference>